<feature type="region of interest" description="Disordered" evidence="1">
    <location>
        <begin position="1"/>
        <end position="27"/>
    </location>
</feature>
<feature type="non-terminal residue" evidence="2">
    <location>
        <position position="59"/>
    </location>
</feature>
<reference evidence="2 3" key="1">
    <citation type="journal article" date="2018" name="Front. Plant Sci.">
        <title>Red Clover (Trifolium pratense) and Zigzag Clover (T. medium) - A Picture of Genomic Similarities and Differences.</title>
        <authorList>
            <person name="Dluhosova J."/>
            <person name="Istvanek J."/>
            <person name="Nedelnik J."/>
            <person name="Repkova J."/>
        </authorList>
    </citation>
    <scope>NUCLEOTIDE SEQUENCE [LARGE SCALE GENOMIC DNA]</scope>
    <source>
        <strain evidence="3">cv. 10/8</strain>
        <tissue evidence="2">Leaf</tissue>
    </source>
</reference>
<name>A0A392VM95_9FABA</name>
<evidence type="ECO:0000256" key="1">
    <source>
        <dbReference type="SAM" id="MobiDB-lite"/>
    </source>
</evidence>
<dbReference type="AlphaFoldDB" id="A0A392VM95"/>
<feature type="non-terminal residue" evidence="2">
    <location>
        <position position="1"/>
    </location>
</feature>
<protein>
    <submittedName>
        <fullName evidence="2">Uncharacterized protein</fullName>
    </submittedName>
</protein>
<proteinExistence type="predicted"/>
<sequence>RKLALHQASTPKDALNNSGRPITKSYNGDYCKRAVNKQISSRWWEDESDEHYDKPVPEE</sequence>
<dbReference type="Proteomes" id="UP000265520">
    <property type="component" value="Unassembled WGS sequence"/>
</dbReference>
<dbReference type="EMBL" id="LXQA011183715">
    <property type="protein sequence ID" value="MCI88101.1"/>
    <property type="molecule type" value="Genomic_DNA"/>
</dbReference>
<keyword evidence="3" id="KW-1185">Reference proteome</keyword>
<feature type="compositionally biased region" description="Polar residues" evidence="1">
    <location>
        <begin position="7"/>
        <end position="26"/>
    </location>
</feature>
<evidence type="ECO:0000313" key="2">
    <source>
        <dbReference type="EMBL" id="MCI88101.1"/>
    </source>
</evidence>
<organism evidence="2 3">
    <name type="scientific">Trifolium medium</name>
    <dbReference type="NCBI Taxonomy" id="97028"/>
    <lineage>
        <taxon>Eukaryota</taxon>
        <taxon>Viridiplantae</taxon>
        <taxon>Streptophyta</taxon>
        <taxon>Embryophyta</taxon>
        <taxon>Tracheophyta</taxon>
        <taxon>Spermatophyta</taxon>
        <taxon>Magnoliopsida</taxon>
        <taxon>eudicotyledons</taxon>
        <taxon>Gunneridae</taxon>
        <taxon>Pentapetalae</taxon>
        <taxon>rosids</taxon>
        <taxon>fabids</taxon>
        <taxon>Fabales</taxon>
        <taxon>Fabaceae</taxon>
        <taxon>Papilionoideae</taxon>
        <taxon>50 kb inversion clade</taxon>
        <taxon>NPAAA clade</taxon>
        <taxon>Hologalegina</taxon>
        <taxon>IRL clade</taxon>
        <taxon>Trifolieae</taxon>
        <taxon>Trifolium</taxon>
    </lineage>
</organism>
<evidence type="ECO:0000313" key="3">
    <source>
        <dbReference type="Proteomes" id="UP000265520"/>
    </source>
</evidence>
<accession>A0A392VM95</accession>
<comment type="caution">
    <text evidence="2">The sequence shown here is derived from an EMBL/GenBank/DDBJ whole genome shotgun (WGS) entry which is preliminary data.</text>
</comment>